<organism evidence="9 10">
    <name type="scientific">Streptomyces lycii</name>
    <dbReference type="NCBI Taxonomy" id="2654337"/>
    <lineage>
        <taxon>Bacteria</taxon>
        <taxon>Bacillati</taxon>
        <taxon>Actinomycetota</taxon>
        <taxon>Actinomycetes</taxon>
        <taxon>Kitasatosporales</taxon>
        <taxon>Streptomycetaceae</taxon>
        <taxon>Streptomyces</taxon>
    </lineage>
</organism>
<evidence type="ECO:0000256" key="8">
    <source>
        <dbReference type="SAM" id="Phobius"/>
    </source>
</evidence>
<evidence type="ECO:0000256" key="6">
    <source>
        <dbReference type="ARBA" id="ARBA00023136"/>
    </source>
</evidence>
<dbReference type="PANTHER" id="PTHR43823">
    <property type="entry name" value="SPORULATION PROTEIN YKVU"/>
    <property type="match status" value="1"/>
</dbReference>
<dbReference type="InterPro" id="IPR048279">
    <property type="entry name" value="MdtK-like"/>
</dbReference>
<evidence type="ECO:0000256" key="5">
    <source>
        <dbReference type="ARBA" id="ARBA00022989"/>
    </source>
</evidence>
<keyword evidence="2" id="KW-0813">Transport</keyword>
<evidence type="ECO:0000256" key="1">
    <source>
        <dbReference type="ARBA" id="ARBA00004651"/>
    </source>
</evidence>
<dbReference type="Pfam" id="PF01554">
    <property type="entry name" value="MatE"/>
    <property type="match status" value="2"/>
</dbReference>
<feature type="transmembrane region" description="Helical" evidence="8">
    <location>
        <begin position="242"/>
        <end position="264"/>
    </location>
</feature>
<dbReference type="NCBIfam" id="TIGR00797">
    <property type="entry name" value="matE"/>
    <property type="match status" value="1"/>
</dbReference>
<feature type="transmembrane region" description="Helical" evidence="8">
    <location>
        <begin position="175"/>
        <end position="195"/>
    </location>
</feature>
<feature type="transmembrane region" description="Helical" evidence="8">
    <location>
        <begin position="145"/>
        <end position="163"/>
    </location>
</feature>
<feature type="region of interest" description="Disordered" evidence="7">
    <location>
        <begin position="450"/>
        <end position="477"/>
    </location>
</feature>
<reference evidence="9 10" key="1">
    <citation type="submission" date="2019-10" db="EMBL/GenBank/DDBJ databases">
        <title>Streptomyces tenebrisbrunneis sp.nov., an endogenous actinomycete isolated from of Lycium ruthenicum.</title>
        <authorList>
            <person name="Ma L."/>
        </authorList>
    </citation>
    <scope>NUCLEOTIDE SEQUENCE [LARGE SCALE GENOMIC DNA]</scope>
    <source>
        <strain evidence="9 10">TRM 66187</strain>
    </source>
</reference>
<proteinExistence type="predicted"/>
<evidence type="ECO:0000256" key="3">
    <source>
        <dbReference type="ARBA" id="ARBA00022475"/>
    </source>
</evidence>
<dbReference type="Proteomes" id="UP000621266">
    <property type="component" value="Unassembled WGS sequence"/>
</dbReference>
<accession>A0ABQ7FIR8</accession>
<dbReference type="PIRSF" id="PIRSF006603">
    <property type="entry name" value="DinF"/>
    <property type="match status" value="1"/>
</dbReference>
<protein>
    <submittedName>
        <fullName evidence="9">MATE family efflux transporter</fullName>
    </submittedName>
</protein>
<keyword evidence="4 8" id="KW-0812">Transmembrane</keyword>
<evidence type="ECO:0000313" key="9">
    <source>
        <dbReference type="EMBL" id="KAF4408513.1"/>
    </source>
</evidence>
<evidence type="ECO:0000256" key="7">
    <source>
        <dbReference type="SAM" id="MobiDB-lite"/>
    </source>
</evidence>
<comment type="subcellular location">
    <subcellularLocation>
        <location evidence="1">Cell membrane</location>
        <topology evidence="1">Multi-pass membrane protein</topology>
    </subcellularLocation>
</comment>
<evidence type="ECO:0000256" key="4">
    <source>
        <dbReference type="ARBA" id="ARBA00022692"/>
    </source>
</evidence>
<keyword evidence="5 8" id="KW-1133">Transmembrane helix</keyword>
<dbReference type="InterPro" id="IPR051327">
    <property type="entry name" value="MATE_MepA_subfamily"/>
</dbReference>
<feature type="transmembrane region" description="Helical" evidence="8">
    <location>
        <begin position="201"/>
        <end position="221"/>
    </location>
</feature>
<dbReference type="PANTHER" id="PTHR43823:SF3">
    <property type="entry name" value="MULTIDRUG EXPORT PROTEIN MEPA"/>
    <property type="match status" value="1"/>
</dbReference>
<feature type="transmembrane region" description="Helical" evidence="8">
    <location>
        <begin position="420"/>
        <end position="441"/>
    </location>
</feature>
<name>A0ABQ7FIR8_9ACTN</name>
<gene>
    <name evidence="9" type="ORF">GCU69_13840</name>
</gene>
<keyword evidence="10" id="KW-1185">Reference proteome</keyword>
<evidence type="ECO:0000313" key="10">
    <source>
        <dbReference type="Proteomes" id="UP000621266"/>
    </source>
</evidence>
<feature type="transmembrane region" description="Helical" evidence="8">
    <location>
        <begin position="24"/>
        <end position="44"/>
    </location>
</feature>
<feature type="transmembrane region" description="Helical" evidence="8">
    <location>
        <begin position="107"/>
        <end position="125"/>
    </location>
</feature>
<sequence>MTSAPTPAAADHTTRLGTDPVGRLLWRACTQTTAAVGVYGIYALTNAWFVGRGVGDTAMAAVNLAAPLLLLLGAVSTTVGAGGASLISRALGAGDHRTAARAAGNSFALFWACATATTVLGLVFLDPLLTLLGATGELRATARPYAAVLLCGALVSTGFSSLVRAEGRMGFSTLLWLVPVAVQITLDPLLIFGFGLGVRGAALGTVGGQAVSAAMSLWFFFLQARRPYRVGLRDLLPHGPTLRALLGVGLPSFLAGTGVTLLAVLVNATLAATGSATALAAYAVCARLQTFVMMPHTGISQGLQPIVGYNTGRGLPGRALKARDYALLASLLYGLLTAAALAALARPLAGVFLNDPGTVTAAAQALPVIAVGLTVAGIGPLVAAYAQSLGRPAPAYLISIGTLLLIKVPLIAVLGRLGTGGVWTALATGEVATAAVALLLMRRLRGAAGGLGERGRPRRLPGRPGRERQRGLPGGGR</sequence>
<feature type="transmembrane region" description="Helical" evidence="8">
    <location>
        <begin position="64"/>
        <end position="87"/>
    </location>
</feature>
<keyword evidence="3" id="KW-1003">Cell membrane</keyword>
<keyword evidence="6 8" id="KW-0472">Membrane</keyword>
<evidence type="ECO:0000256" key="2">
    <source>
        <dbReference type="ARBA" id="ARBA00022448"/>
    </source>
</evidence>
<comment type="caution">
    <text evidence="9">The sequence shown here is derived from an EMBL/GenBank/DDBJ whole genome shotgun (WGS) entry which is preliminary data.</text>
</comment>
<dbReference type="InterPro" id="IPR002528">
    <property type="entry name" value="MATE_fam"/>
</dbReference>
<feature type="transmembrane region" description="Helical" evidence="8">
    <location>
        <begin position="365"/>
        <end position="386"/>
    </location>
</feature>
<dbReference type="EMBL" id="WHPN01000271">
    <property type="protein sequence ID" value="KAF4408513.1"/>
    <property type="molecule type" value="Genomic_DNA"/>
</dbReference>
<feature type="transmembrane region" description="Helical" evidence="8">
    <location>
        <begin position="393"/>
        <end position="414"/>
    </location>
</feature>
<feature type="transmembrane region" description="Helical" evidence="8">
    <location>
        <begin position="325"/>
        <end position="345"/>
    </location>
</feature>
<feature type="transmembrane region" description="Helical" evidence="8">
    <location>
        <begin position="270"/>
        <end position="288"/>
    </location>
</feature>
<dbReference type="RefSeq" id="WP_156206206.1">
    <property type="nucleotide sequence ID" value="NZ_WHPN01000271.1"/>
</dbReference>